<dbReference type="AlphaFoldDB" id="A0A1H0CZ19"/>
<dbReference type="Pfam" id="PF13460">
    <property type="entry name" value="NAD_binding_10"/>
    <property type="match status" value="1"/>
</dbReference>
<dbReference type="PANTHER" id="PTHR15020:SF50">
    <property type="entry name" value="UPF0659 PROTEIN YMR090W"/>
    <property type="match status" value="1"/>
</dbReference>
<feature type="domain" description="NAD(P)-binding" evidence="1">
    <location>
        <begin position="7"/>
        <end position="198"/>
    </location>
</feature>
<evidence type="ECO:0000259" key="1">
    <source>
        <dbReference type="Pfam" id="PF13460"/>
    </source>
</evidence>
<evidence type="ECO:0000313" key="3">
    <source>
        <dbReference type="Proteomes" id="UP000199088"/>
    </source>
</evidence>
<accession>A0A1H0CZ19</accession>
<keyword evidence="3" id="KW-1185">Reference proteome</keyword>
<reference evidence="3" key="1">
    <citation type="submission" date="2016-10" db="EMBL/GenBank/DDBJ databases">
        <authorList>
            <person name="Varghese N."/>
            <person name="Submissions S."/>
        </authorList>
    </citation>
    <scope>NUCLEOTIDE SEQUENCE [LARGE SCALE GENOMIC DNA]</scope>
    <source>
        <strain evidence="3">DSM 45843</strain>
    </source>
</reference>
<dbReference type="EMBL" id="FNIR01000001">
    <property type="protein sequence ID" value="SDN63173.1"/>
    <property type="molecule type" value="Genomic_DNA"/>
</dbReference>
<dbReference type="PANTHER" id="PTHR15020">
    <property type="entry name" value="FLAVIN REDUCTASE-RELATED"/>
    <property type="match status" value="1"/>
</dbReference>
<organism evidence="2 3">
    <name type="scientific">Klenkia soli</name>
    <dbReference type="NCBI Taxonomy" id="1052260"/>
    <lineage>
        <taxon>Bacteria</taxon>
        <taxon>Bacillati</taxon>
        <taxon>Actinomycetota</taxon>
        <taxon>Actinomycetes</taxon>
        <taxon>Geodermatophilales</taxon>
        <taxon>Geodermatophilaceae</taxon>
        <taxon>Klenkia</taxon>
    </lineage>
</organism>
<dbReference type="InterPro" id="IPR036291">
    <property type="entry name" value="NAD(P)-bd_dom_sf"/>
</dbReference>
<dbReference type="OrthoDB" id="4248066at2"/>
<dbReference type="CDD" id="cd05243">
    <property type="entry name" value="SDR_a5"/>
    <property type="match status" value="1"/>
</dbReference>
<dbReference type="STRING" id="1052260.SAMN05660199_00453"/>
<name>A0A1H0CZ19_9ACTN</name>
<protein>
    <submittedName>
        <fullName evidence="2">Nucleoside-diphosphate-sugar epimerase</fullName>
    </submittedName>
</protein>
<dbReference type="RefSeq" id="WP_091238764.1">
    <property type="nucleotide sequence ID" value="NZ_FNIR01000001.1"/>
</dbReference>
<evidence type="ECO:0000313" key="2">
    <source>
        <dbReference type="EMBL" id="SDN63173.1"/>
    </source>
</evidence>
<dbReference type="SUPFAM" id="SSF51735">
    <property type="entry name" value="NAD(P)-binding Rossmann-fold domains"/>
    <property type="match status" value="1"/>
</dbReference>
<dbReference type="InterPro" id="IPR016040">
    <property type="entry name" value="NAD(P)-bd_dom"/>
</dbReference>
<proteinExistence type="predicted"/>
<sequence>MRIVIAGAHGQIARRLTRLLAARGDTVVGIVRNPDHTPDLTADGAESVVLDLESATVDEVTDVARGADAVVFAAGGGPNSGVARKDTVDRGAAVLLADAAEAAGVRPYLLVSSIGADSVADGATPDGMDETFVAYLRAKLAAEQDVLARSGLDAVVLRPVTLTDDPGAGTVHIADHVDRGEVTRDDVAAVLVALLDHPRPGEVLELTSGGTPISEAVTRRAGRG</sequence>
<dbReference type="Proteomes" id="UP000199088">
    <property type="component" value="Unassembled WGS sequence"/>
</dbReference>
<gene>
    <name evidence="2" type="ORF">SAMN05660199_00453</name>
</gene>
<dbReference type="Gene3D" id="3.40.50.720">
    <property type="entry name" value="NAD(P)-binding Rossmann-like Domain"/>
    <property type="match status" value="1"/>
</dbReference>